<evidence type="ECO:0000256" key="1">
    <source>
        <dbReference type="ARBA" id="ARBA00022723"/>
    </source>
</evidence>
<dbReference type="Pfam" id="PF01522">
    <property type="entry name" value="Polysacc_deac_1"/>
    <property type="match status" value="1"/>
</dbReference>
<dbReference type="GO" id="GO:0016020">
    <property type="term" value="C:membrane"/>
    <property type="evidence" value="ECO:0007669"/>
    <property type="project" value="TreeGrafter"/>
</dbReference>
<dbReference type="GO" id="GO:0016810">
    <property type="term" value="F:hydrolase activity, acting on carbon-nitrogen (but not peptide) bonds"/>
    <property type="evidence" value="ECO:0007669"/>
    <property type="project" value="InterPro"/>
</dbReference>
<dbReference type="Gene3D" id="3.20.20.370">
    <property type="entry name" value="Glycoside hydrolase/deacetylase"/>
    <property type="match status" value="1"/>
</dbReference>
<evidence type="ECO:0000259" key="4">
    <source>
        <dbReference type="PROSITE" id="PS51677"/>
    </source>
</evidence>
<dbReference type="InterPro" id="IPR050248">
    <property type="entry name" value="Polysacc_deacetylase_ArnD"/>
</dbReference>
<evidence type="ECO:0000256" key="3">
    <source>
        <dbReference type="SAM" id="MobiDB-lite"/>
    </source>
</evidence>
<name>A0A6N9YRD8_9ACTN</name>
<dbReference type="InterPro" id="IPR011330">
    <property type="entry name" value="Glyco_hydro/deAcase_b/a-brl"/>
</dbReference>
<evidence type="ECO:0000313" key="5">
    <source>
        <dbReference type="EMBL" id="NED97626.1"/>
    </source>
</evidence>
<organism evidence="5 6">
    <name type="scientific">Phytoactinopolyspora alkaliphila</name>
    <dbReference type="NCBI Taxonomy" id="1783498"/>
    <lineage>
        <taxon>Bacteria</taxon>
        <taxon>Bacillati</taxon>
        <taxon>Actinomycetota</taxon>
        <taxon>Actinomycetes</taxon>
        <taxon>Jiangellales</taxon>
        <taxon>Jiangellaceae</taxon>
        <taxon>Phytoactinopolyspora</taxon>
    </lineage>
</organism>
<dbReference type="PROSITE" id="PS51677">
    <property type="entry name" value="NODB"/>
    <property type="match status" value="1"/>
</dbReference>
<sequence>MKVTGPVLAGCVIGLIAFNMGNGAGETSDDVARGAGDGVVSDGNSADDERNSGDDDRNSGDSPGDDGTRGDDHDGEDHPGFPDTGGASVPDLPVASDGTASVTLTFDDGPHPVHTPQILDMLAAHDTTAVFCVVGEKVDERPELVRRIVAEGHTLCNHSYHHDVDLSQKPSDMIEKDLEDTLVAIEKAAPGAPVHFFRQPGMFVTAEVAPVADKYGLEILDWTVDPRDWKRPEARTIVERVTDQVHPGAVILLHDGGGDRTETVKALAQILVVLEAAGYQAVVPAPS</sequence>
<dbReference type="EMBL" id="JAAGOB010000012">
    <property type="protein sequence ID" value="NED97626.1"/>
    <property type="molecule type" value="Genomic_DNA"/>
</dbReference>
<feature type="region of interest" description="Disordered" evidence="3">
    <location>
        <begin position="24"/>
        <end position="108"/>
    </location>
</feature>
<reference evidence="5 6" key="1">
    <citation type="submission" date="2020-02" db="EMBL/GenBank/DDBJ databases">
        <authorList>
            <person name="Li X.-J."/>
            <person name="Feng X.-M."/>
        </authorList>
    </citation>
    <scope>NUCLEOTIDE SEQUENCE [LARGE SCALE GENOMIC DNA]</scope>
    <source>
        <strain evidence="5 6">CGMCC 4.7225</strain>
    </source>
</reference>
<dbReference type="PANTHER" id="PTHR10587">
    <property type="entry name" value="GLYCOSYL TRANSFERASE-RELATED"/>
    <property type="match status" value="1"/>
</dbReference>
<protein>
    <submittedName>
        <fullName evidence="5">Polysaccharide deacetylase family protein</fullName>
    </submittedName>
</protein>
<dbReference type="CDD" id="cd10917">
    <property type="entry name" value="CE4_NodB_like_6s_7s"/>
    <property type="match status" value="1"/>
</dbReference>
<dbReference type="GO" id="GO:0005975">
    <property type="term" value="P:carbohydrate metabolic process"/>
    <property type="evidence" value="ECO:0007669"/>
    <property type="project" value="InterPro"/>
</dbReference>
<dbReference type="Proteomes" id="UP000469185">
    <property type="component" value="Unassembled WGS sequence"/>
</dbReference>
<accession>A0A6N9YRD8</accession>
<dbReference type="PANTHER" id="PTHR10587:SF133">
    <property type="entry name" value="CHITIN DEACETYLASE 1-RELATED"/>
    <property type="match status" value="1"/>
</dbReference>
<dbReference type="AlphaFoldDB" id="A0A6N9YRD8"/>
<dbReference type="SUPFAM" id="SSF88713">
    <property type="entry name" value="Glycoside hydrolase/deacetylase"/>
    <property type="match status" value="1"/>
</dbReference>
<dbReference type="InterPro" id="IPR002509">
    <property type="entry name" value="NODB_dom"/>
</dbReference>
<feature type="compositionally biased region" description="Basic and acidic residues" evidence="3">
    <location>
        <begin position="66"/>
        <end position="80"/>
    </location>
</feature>
<gene>
    <name evidence="5" type="ORF">G1H11_20210</name>
</gene>
<dbReference type="RefSeq" id="WP_163820394.1">
    <property type="nucleotide sequence ID" value="NZ_JAAGOB010000012.1"/>
</dbReference>
<comment type="caution">
    <text evidence="5">The sequence shown here is derived from an EMBL/GenBank/DDBJ whole genome shotgun (WGS) entry which is preliminary data.</text>
</comment>
<dbReference type="GO" id="GO:0046872">
    <property type="term" value="F:metal ion binding"/>
    <property type="evidence" value="ECO:0007669"/>
    <property type="project" value="UniProtKB-KW"/>
</dbReference>
<evidence type="ECO:0000313" key="6">
    <source>
        <dbReference type="Proteomes" id="UP000469185"/>
    </source>
</evidence>
<feature type="compositionally biased region" description="Basic and acidic residues" evidence="3">
    <location>
        <begin position="47"/>
        <end position="59"/>
    </location>
</feature>
<keyword evidence="2" id="KW-0378">Hydrolase</keyword>
<keyword evidence="1" id="KW-0479">Metal-binding</keyword>
<proteinExistence type="predicted"/>
<feature type="domain" description="NodB homology" evidence="4">
    <location>
        <begin position="100"/>
        <end position="282"/>
    </location>
</feature>
<keyword evidence="6" id="KW-1185">Reference proteome</keyword>
<evidence type="ECO:0000256" key="2">
    <source>
        <dbReference type="ARBA" id="ARBA00022801"/>
    </source>
</evidence>